<evidence type="ECO:0000313" key="4">
    <source>
        <dbReference type="Proteomes" id="UP000182284"/>
    </source>
</evidence>
<organism evidence="3 4">
    <name type="scientific">Celeribacter baekdonensis</name>
    <dbReference type="NCBI Taxonomy" id="875171"/>
    <lineage>
        <taxon>Bacteria</taxon>
        <taxon>Pseudomonadati</taxon>
        <taxon>Pseudomonadota</taxon>
        <taxon>Alphaproteobacteria</taxon>
        <taxon>Rhodobacterales</taxon>
        <taxon>Roseobacteraceae</taxon>
        <taxon>Celeribacter</taxon>
    </lineage>
</organism>
<dbReference type="Proteomes" id="UP000182284">
    <property type="component" value="Unassembled WGS sequence"/>
</dbReference>
<name>A0A1G7IHD6_9RHOB</name>
<proteinExistence type="predicted"/>
<reference evidence="3 4" key="1">
    <citation type="submission" date="2016-10" db="EMBL/GenBank/DDBJ databases">
        <authorList>
            <person name="de Groot N.N."/>
        </authorList>
    </citation>
    <scope>NUCLEOTIDE SEQUENCE [LARGE SCALE GENOMIC DNA]</scope>
    <source>
        <strain evidence="3 4">DSM 27375</strain>
    </source>
</reference>
<accession>A0A1G7IHD6</accession>
<feature type="transmembrane region" description="Helical" evidence="1">
    <location>
        <begin position="34"/>
        <end position="51"/>
    </location>
</feature>
<evidence type="ECO:0000313" key="3">
    <source>
        <dbReference type="EMBL" id="SDF12160.1"/>
    </source>
</evidence>
<evidence type="ECO:0000259" key="2">
    <source>
        <dbReference type="Pfam" id="PF14317"/>
    </source>
</evidence>
<gene>
    <name evidence="3" type="ORF">SAMN04488117_102332</name>
</gene>
<feature type="domain" description="YcxB-like C-terminal" evidence="2">
    <location>
        <begin position="100"/>
        <end position="154"/>
    </location>
</feature>
<protein>
    <submittedName>
        <fullName evidence="3">YcxB-like protein</fullName>
    </submittedName>
</protein>
<keyword evidence="1" id="KW-0472">Membrane</keyword>
<dbReference type="Pfam" id="PF14317">
    <property type="entry name" value="YcxB"/>
    <property type="match status" value="1"/>
</dbReference>
<dbReference type="EMBL" id="FNBL01000002">
    <property type="protein sequence ID" value="SDF12160.1"/>
    <property type="molecule type" value="Genomic_DNA"/>
</dbReference>
<dbReference type="AlphaFoldDB" id="A0A1G7IHD6"/>
<feature type="transmembrane region" description="Helical" evidence="1">
    <location>
        <begin position="57"/>
        <end position="77"/>
    </location>
</feature>
<keyword evidence="1" id="KW-0812">Transmembrane</keyword>
<dbReference type="InterPro" id="IPR025588">
    <property type="entry name" value="YcxB-like_C"/>
</dbReference>
<evidence type="ECO:0000256" key="1">
    <source>
        <dbReference type="SAM" id="Phobius"/>
    </source>
</evidence>
<sequence>MTKTFFAKPTDFKIRKGLAELHRKRAPLYIRTRALWYAGAIALLFGSALAYPSKFVTFAPILIFAITALYFGAGFVWRRQMFAGFQSAPYRLAGTRFTLAEDGYSEESALHSMTFRWNAFIAAEQTNEGIALLLADIECLAIPKTAFKDAGEMAETLTAIKAYIAASRG</sequence>
<dbReference type="RefSeq" id="WP_074642114.1">
    <property type="nucleotide sequence ID" value="NZ_FNBL01000002.1"/>
</dbReference>
<keyword evidence="1" id="KW-1133">Transmembrane helix</keyword>